<reference evidence="1 2" key="1">
    <citation type="journal article" date="2013" name="Genome Announc.">
        <title>Draft Genome Sequence of Indibacter alkaliphilus Strain LW1T, Isolated from Lonar Lake, a Haloalkaline Lake in the Buldana District of Maharashtra, India.</title>
        <authorList>
            <person name="Singh A."/>
            <person name="Kumar Jangir P."/>
            <person name="Sharma R."/>
            <person name="Singh A."/>
            <person name="Kumar Pinnaka A."/>
            <person name="Shivaji S."/>
        </authorList>
    </citation>
    <scope>NUCLEOTIDE SEQUENCE [LARGE SCALE GENOMIC DNA]</scope>
    <source>
        <strain evidence="2">CCUG 57479 / KCTC 22604 / LW1</strain>
    </source>
</reference>
<dbReference type="EMBL" id="ALWO02000037">
    <property type="protein sequence ID" value="EOZ95501.1"/>
    <property type="molecule type" value="Genomic_DNA"/>
</dbReference>
<keyword evidence="2" id="KW-1185">Reference proteome</keyword>
<organism evidence="1 2">
    <name type="scientific">Indibacter alkaliphilus (strain CCUG 57479 / KCTC 22604 / LW1)</name>
    <dbReference type="NCBI Taxonomy" id="1189612"/>
    <lineage>
        <taxon>Bacteria</taxon>
        <taxon>Pseudomonadati</taxon>
        <taxon>Bacteroidota</taxon>
        <taxon>Cytophagia</taxon>
        <taxon>Cytophagales</taxon>
        <taxon>Cyclobacteriaceae</taxon>
    </lineage>
</organism>
<evidence type="ECO:0000313" key="1">
    <source>
        <dbReference type="EMBL" id="EOZ95501.1"/>
    </source>
</evidence>
<comment type="caution">
    <text evidence="1">The sequence shown here is derived from an EMBL/GenBank/DDBJ whole genome shotgun (WGS) entry which is preliminary data.</text>
</comment>
<dbReference type="Proteomes" id="UP000006073">
    <property type="component" value="Unassembled WGS sequence"/>
</dbReference>
<name>S2DTT8_INDAL</name>
<evidence type="ECO:0000313" key="2">
    <source>
        <dbReference type="Proteomes" id="UP000006073"/>
    </source>
</evidence>
<proteinExistence type="predicted"/>
<protein>
    <submittedName>
        <fullName evidence="1">Uncharacterized protein</fullName>
    </submittedName>
</protein>
<dbReference type="STRING" id="1189612.A33Q_2863"/>
<dbReference type="AlphaFoldDB" id="S2DTT8"/>
<accession>S2DTT8</accession>
<gene>
    <name evidence="1" type="ORF">A33Q_2863</name>
</gene>
<sequence length="72" mass="8371">MYDVIRDAKLRKYRQNDRDSYVKDEFSLEHSSNNGLNAEVAPVGKRHCEIGEFIYAFCLQSFLYDAGEKVGY</sequence>